<accession>A0ABT0Y686</accession>
<name>A0ABT0Y686_9ACTN</name>
<organism evidence="1 2">
    <name type="scientific">Paractinoplanes hotanensis</name>
    <dbReference type="NCBI Taxonomy" id="2906497"/>
    <lineage>
        <taxon>Bacteria</taxon>
        <taxon>Bacillati</taxon>
        <taxon>Actinomycetota</taxon>
        <taxon>Actinomycetes</taxon>
        <taxon>Micromonosporales</taxon>
        <taxon>Micromonosporaceae</taxon>
        <taxon>Paractinoplanes</taxon>
    </lineage>
</organism>
<dbReference type="EMBL" id="JAMQOL010000041">
    <property type="protein sequence ID" value="MCM4081552.1"/>
    <property type="molecule type" value="Genomic_DNA"/>
</dbReference>
<keyword evidence="2" id="KW-1185">Reference proteome</keyword>
<reference evidence="1 2" key="1">
    <citation type="submission" date="2022-06" db="EMBL/GenBank/DDBJ databases">
        <title>Actinoplanes abujensis sp. nov., isolated from Nigerian arid soil.</title>
        <authorList>
            <person name="Ding P."/>
        </authorList>
    </citation>
    <scope>NUCLEOTIDE SEQUENCE [LARGE SCALE GENOMIC DNA]</scope>
    <source>
        <strain evidence="2">TRM88002</strain>
    </source>
</reference>
<evidence type="ECO:0000313" key="1">
    <source>
        <dbReference type="EMBL" id="MCM4081552.1"/>
    </source>
</evidence>
<sequence>MADLTDLRGIPAARARLEARELDLIDQARRAGATWGEIADALGLGSRQAAEQRRLRLVAAVRAAPSEPDEYGEKIAELRKSALDLHRRVGADRRWDRRFTRAVLVRETLAAVPGATGGALFALVEAVTTDLDAAAASAERPLPATTRAAVDRLRQALAAASPKH</sequence>
<dbReference type="RefSeq" id="WP_251801321.1">
    <property type="nucleotide sequence ID" value="NZ_JAMQOL010000041.1"/>
</dbReference>
<proteinExistence type="predicted"/>
<evidence type="ECO:0000313" key="2">
    <source>
        <dbReference type="Proteomes" id="UP001523216"/>
    </source>
</evidence>
<gene>
    <name evidence="1" type="ORF">LXN57_28650</name>
</gene>
<dbReference type="Proteomes" id="UP001523216">
    <property type="component" value="Unassembled WGS sequence"/>
</dbReference>
<comment type="caution">
    <text evidence="1">The sequence shown here is derived from an EMBL/GenBank/DDBJ whole genome shotgun (WGS) entry which is preliminary data.</text>
</comment>
<protein>
    <submittedName>
        <fullName evidence="1">Uncharacterized protein</fullName>
    </submittedName>
</protein>